<evidence type="ECO:0000313" key="3">
    <source>
        <dbReference type="Proteomes" id="UP001589854"/>
    </source>
</evidence>
<sequence>MEENQLNRMEEMLAKLISMVGSVRSEQKADEQLTMKEEQSLIRDEQLTMREEQSMMKEEQSLMRGEQSSIKEELKLMRNENEKRHVEVLSRFQALEADHEHTWEKTVRNEREIAVIKKPFEL</sequence>
<evidence type="ECO:0000313" key="2">
    <source>
        <dbReference type="EMBL" id="MFC0272252.1"/>
    </source>
</evidence>
<gene>
    <name evidence="2" type="ORF">ACFFIX_12480</name>
</gene>
<dbReference type="Proteomes" id="UP001589854">
    <property type="component" value="Unassembled WGS sequence"/>
</dbReference>
<dbReference type="EMBL" id="JBHLVO010000009">
    <property type="protein sequence ID" value="MFC0272252.1"/>
    <property type="molecule type" value="Genomic_DNA"/>
</dbReference>
<accession>A0ABV6GEY9</accession>
<organism evidence="2 3">
    <name type="scientific">Metabacillus herbersteinensis</name>
    <dbReference type="NCBI Taxonomy" id="283816"/>
    <lineage>
        <taxon>Bacteria</taxon>
        <taxon>Bacillati</taxon>
        <taxon>Bacillota</taxon>
        <taxon>Bacilli</taxon>
        <taxon>Bacillales</taxon>
        <taxon>Bacillaceae</taxon>
        <taxon>Metabacillus</taxon>
    </lineage>
</organism>
<name>A0ABV6GEY9_9BACI</name>
<comment type="caution">
    <text evidence="2">The sequence shown here is derived from an EMBL/GenBank/DDBJ whole genome shotgun (WGS) entry which is preliminary data.</text>
</comment>
<protein>
    <recommendedName>
        <fullName evidence="4">DUF3967 domain-containing protein</fullName>
    </recommendedName>
</protein>
<evidence type="ECO:0000256" key="1">
    <source>
        <dbReference type="SAM" id="MobiDB-lite"/>
    </source>
</evidence>
<dbReference type="RefSeq" id="WP_378934381.1">
    <property type="nucleotide sequence ID" value="NZ_JBHLVO010000009.1"/>
</dbReference>
<keyword evidence="3" id="KW-1185">Reference proteome</keyword>
<proteinExistence type="predicted"/>
<reference evidence="2 3" key="1">
    <citation type="submission" date="2024-09" db="EMBL/GenBank/DDBJ databases">
        <authorList>
            <person name="Sun Q."/>
            <person name="Mori K."/>
        </authorList>
    </citation>
    <scope>NUCLEOTIDE SEQUENCE [LARGE SCALE GENOMIC DNA]</scope>
    <source>
        <strain evidence="2 3">CCM 7228</strain>
    </source>
</reference>
<evidence type="ECO:0008006" key="4">
    <source>
        <dbReference type="Google" id="ProtNLM"/>
    </source>
</evidence>
<feature type="region of interest" description="Disordered" evidence="1">
    <location>
        <begin position="26"/>
        <end position="46"/>
    </location>
</feature>